<feature type="compositionally biased region" description="Basic residues" evidence="3">
    <location>
        <begin position="317"/>
        <end position="332"/>
    </location>
</feature>
<protein>
    <recommendedName>
        <fullName evidence="4">DIRP domain-containing protein</fullName>
    </recommendedName>
</protein>
<dbReference type="Pfam" id="PF00249">
    <property type="entry name" value="Myb_DNA-binding"/>
    <property type="match status" value="1"/>
</dbReference>
<dbReference type="EnsemblPlants" id="TraesCS5A02G005500.7">
    <property type="protein sequence ID" value="TraesCS5A02G005500.7"/>
    <property type="gene ID" value="TraesCS5A02G005500"/>
</dbReference>
<dbReference type="OrthoDB" id="2339771at2759"/>
<dbReference type="GO" id="GO:0005634">
    <property type="term" value="C:nucleus"/>
    <property type="evidence" value="ECO:0007669"/>
    <property type="project" value="UniProtKB-SubCell"/>
</dbReference>
<dbReference type="Gramene" id="TraesCS5A03G0010500.5">
    <property type="protein sequence ID" value="TraesCS5A03G0010500.5.CDS"/>
    <property type="gene ID" value="TraesCS5A03G0010500"/>
</dbReference>
<dbReference type="Pfam" id="PF06584">
    <property type="entry name" value="DIRP"/>
    <property type="match status" value="1"/>
</dbReference>
<dbReference type="Proteomes" id="UP000019116">
    <property type="component" value="Chromosome 5A"/>
</dbReference>
<dbReference type="CDD" id="cd00167">
    <property type="entry name" value="SANT"/>
    <property type="match status" value="1"/>
</dbReference>
<feature type="compositionally biased region" description="Basic and acidic residues" evidence="3">
    <location>
        <begin position="511"/>
        <end position="533"/>
    </location>
</feature>
<reference evidence="5" key="2">
    <citation type="submission" date="2018-10" db="UniProtKB">
        <authorList>
            <consortium name="EnsemblPlants"/>
        </authorList>
    </citation>
    <scope>IDENTIFICATION</scope>
</reference>
<dbReference type="SMART" id="SM01135">
    <property type="entry name" value="DIRP"/>
    <property type="match status" value="1"/>
</dbReference>
<evidence type="ECO:0000256" key="1">
    <source>
        <dbReference type="ARBA" id="ARBA00004123"/>
    </source>
</evidence>
<dbReference type="Gramene" id="TraesPARA_EIv1.0_1625370.21">
    <property type="protein sequence ID" value="TraesPARA_EIv1.0_1625370.21.CDS"/>
    <property type="gene ID" value="TraesPARA_EIv1.0_1625370"/>
</dbReference>
<feature type="region of interest" description="Disordered" evidence="3">
    <location>
        <begin position="238"/>
        <end position="382"/>
    </location>
</feature>
<dbReference type="Gramene" id="TraesPARA_EIv1.0_1625370.9">
    <property type="protein sequence ID" value="TraesPARA_EIv1.0_1625370.9.CDS"/>
    <property type="gene ID" value="TraesPARA_EIv1.0_1625370"/>
</dbReference>
<gene>
    <name evidence="5" type="primary">LOC123101943</name>
</gene>
<feature type="region of interest" description="Disordered" evidence="3">
    <location>
        <begin position="201"/>
        <end position="221"/>
    </location>
</feature>
<feature type="compositionally biased region" description="Polar residues" evidence="3">
    <location>
        <begin position="1049"/>
        <end position="1058"/>
    </location>
</feature>
<evidence type="ECO:0000259" key="4">
    <source>
        <dbReference type="SMART" id="SM01135"/>
    </source>
</evidence>
<organism evidence="5">
    <name type="scientific">Triticum aestivum</name>
    <name type="common">Wheat</name>
    <dbReference type="NCBI Taxonomy" id="4565"/>
    <lineage>
        <taxon>Eukaryota</taxon>
        <taxon>Viridiplantae</taxon>
        <taxon>Streptophyta</taxon>
        <taxon>Embryophyta</taxon>
        <taxon>Tracheophyta</taxon>
        <taxon>Spermatophyta</taxon>
        <taxon>Magnoliopsida</taxon>
        <taxon>Liliopsida</taxon>
        <taxon>Poales</taxon>
        <taxon>Poaceae</taxon>
        <taxon>BOP clade</taxon>
        <taxon>Pooideae</taxon>
        <taxon>Triticodae</taxon>
        <taxon>Triticeae</taxon>
        <taxon>Triticinae</taxon>
        <taxon>Triticum</taxon>
    </lineage>
</organism>
<dbReference type="PANTHER" id="PTHR21689:SF2">
    <property type="entry name" value="PROTEIN LIN-9 HOMOLOG"/>
    <property type="match status" value="1"/>
</dbReference>
<sequence>MSSTRKVRNVNKRYAKINEDWPEKDATVVHKNKVRKKKLSDLGSQWSKDELERFYAAYRKYGKDWRKVAGAVHDRTSDMVEALYNMNRAYLSLPEGTATAAGLIAMMTDHYNILDGSNSDHESNGSPKTSRKPQKRGRAKLQSVSKASDTRYPDLLQSQPASSSYGCLSLLKKKRSGDLFVGNKPRAVGKRTPRVPVASMYRDDKIGPSNRQAKPDANNGDEEGALAALALAEVCQRGSPQVSQTSGRSSGQMFLSPGKSIDRKNADSEMGSSKMHGFQVDADYPEGSLGSREAETGDYPKDASYFLNNEGSASGKSKPKVKRSQKRRKKAAHKTDDQFEDDREACSGTEEGCSSRKAKDISDLDVFGSKGSWPSNKSNKRSRQLFFGDELSALDALHTLADISVNILQPSSIAESESSAQFKDGSKDNESDDKPSVPAAVSLFDKKDKPRKTKKIKRQSEIASNEVVTRKKARLSKDHHHDGSTSDVKQDDCKCGVKMEKKKRKSSTLKISKDEKNTLKDSEKTEASAEEGKVSSNKGRHTHVSPVSKQNKSKAQESSPAHADFGKEAMDTVDMTENAITQQSDSASKSKSRRKLGILKALAPESKPAEGADDSCDNVSYPVNNVTELKDKLSHCLSSRFLRRWCMSEWFYSAIDYPWFAKSEFVEYLNHVKLGHVPRLTRVEWGVIRSSLGKPRRLSKQFLQEEREKLSQYRESVRQHYAELQSGVREGLPTDLARPLAVGQRVIACHPKTRELHDGGVLTVDRSRCRVQFDRPELGVEFVMDIDCMPLHPLENFPESLRRQNIVNKYYSSFSEVKFEDRSKEYGGGGAPRFIPNAKTTANEATVAAQQAMYGQPCTLSQIQEREADIRALAELSRALDKKEALLVELRHMNEEVSGKQKDGEIIRDLEHFRKQYAMVLVQLRDSNDHVASALLCLRQRNTFHGQPTQSYPNKSMENGGASNRTPDPSSNLFGYINQESGSQVMEIIETSRSKAKTMVDVAVQAMCKVSEGENAFAKIGEALDNLNLRGTGSGSSILGIRRIPPDSGQANSDNSASGRFDPAAATNNISSPRVLPNGSDSEAQFPSELISSCVATILMIQNCTEKQYHPAEVAHILDSALSRLQPCSSQNVPIFREIEMCMGIIKNQMLALIPTPSG</sequence>
<proteinExistence type="predicted"/>
<dbReference type="Gramene" id="TraesCS5A02G005500.7">
    <property type="protein sequence ID" value="TraesCS5A02G005500.7"/>
    <property type="gene ID" value="TraesCS5A02G005500"/>
</dbReference>
<feature type="compositionally biased region" description="Basic and acidic residues" evidence="3">
    <location>
        <begin position="292"/>
        <end position="301"/>
    </location>
</feature>
<feature type="compositionally biased region" description="Polar residues" evidence="3">
    <location>
        <begin position="410"/>
        <end position="421"/>
    </location>
</feature>
<evidence type="ECO:0000256" key="3">
    <source>
        <dbReference type="SAM" id="MobiDB-lite"/>
    </source>
</evidence>
<evidence type="ECO:0000256" key="2">
    <source>
        <dbReference type="ARBA" id="ARBA00023242"/>
    </source>
</evidence>
<dbReference type="SMR" id="A0A3B6KB36"/>
<dbReference type="InterPro" id="IPR009057">
    <property type="entry name" value="Homeodomain-like_sf"/>
</dbReference>
<feature type="compositionally biased region" description="Polar residues" evidence="3">
    <location>
        <begin position="238"/>
        <end position="253"/>
    </location>
</feature>
<dbReference type="InterPro" id="IPR010561">
    <property type="entry name" value="LIN-9/ALY1"/>
</dbReference>
<dbReference type="AlphaFoldDB" id="A0A3B6KB36"/>
<keyword evidence="2" id="KW-0539">Nucleus</keyword>
<feature type="compositionally biased region" description="Basic and acidic residues" evidence="3">
    <location>
        <begin position="424"/>
        <end position="435"/>
    </location>
</feature>
<dbReference type="SUPFAM" id="SSF46689">
    <property type="entry name" value="Homeodomain-like"/>
    <property type="match status" value="1"/>
</dbReference>
<dbReference type="InterPro" id="IPR033471">
    <property type="entry name" value="DIRP"/>
</dbReference>
<feature type="region of interest" description="Disordered" evidence="3">
    <location>
        <begin position="1042"/>
        <end position="1082"/>
    </location>
</feature>
<feature type="region of interest" description="Disordered" evidence="3">
    <location>
        <begin position="410"/>
        <end position="562"/>
    </location>
</feature>
<dbReference type="GO" id="GO:0006351">
    <property type="term" value="P:DNA-templated transcription"/>
    <property type="evidence" value="ECO:0007669"/>
    <property type="project" value="InterPro"/>
</dbReference>
<feature type="region of interest" description="Disordered" evidence="3">
    <location>
        <begin position="115"/>
        <end position="162"/>
    </location>
</feature>
<feature type="compositionally biased region" description="Polar residues" evidence="3">
    <location>
        <begin position="306"/>
        <end position="315"/>
    </location>
</feature>
<dbReference type="GO" id="GO:0017053">
    <property type="term" value="C:transcription repressor complex"/>
    <property type="evidence" value="ECO:0007669"/>
    <property type="project" value="InterPro"/>
</dbReference>
<feature type="compositionally biased region" description="Basic and acidic residues" evidence="3">
    <location>
        <begin position="475"/>
        <end position="499"/>
    </location>
</feature>
<evidence type="ECO:0000313" key="6">
    <source>
        <dbReference type="Proteomes" id="UP000019116"/>
    </source>
</evidence>
<dbReference type="PANTHER" id="PTHR21689">
    <property type="entry name" value="LIN-9"/>
    <property type="match status" value="1"/>
</dbReference>
<accession>A0A3B6KB36</accession>
<comment type="subcellular location">
    <subcellularLocation>
        <location evidence="1">Nucleus</location>
    </subcellularLocation>
</comment>
<feature type="compositionally biased region" description="Basic residues" evidence="3">
    <location>
        <begin position="129"/>
        <end position="139"/>
    </location>
</feature>
<feature type="compositionally biased region" description="Basic and acidic residues" evidence="3">
    <location>
        <begin position="353"/>
        <end position="362"/>
    </location>
</feature>
<evidence type="ECO:0000313" key="5">
    <source>
        <dbReference type="EnsemblPlants" id="TraesCS5A02G005500.7"/>
    </source>
</evidence>
<name>A0A3B6KB36_WHEAT</name>
<dbReference type="InterPro" id="IPR001005">
    <property type="entry name" value="SANT/Myb"/>
</dbReference>
<keyword evidence="6" id="KW-1185">Reference proteome</keyword>
<reference evidence="5" key="1">
    <citation type="submission" date="2018-08" db="EMBL/GenBank/DDBJ databases">
        <authorList>
            <person name="Rossello M."/>
        </authorList>
    </citation>
    <scope>NUCLEOTIDE SEQUENCE [LARGE SCALE GENOMIC DNA]</scope>
    <source>
        <strain evidence="5">cv. Chinese Spring</strain>
    </source>
</reference>
<feature type="domain" description="DIRP" evidence="4">
    <location>
        <begin position="651"/>
        <end position="752"/>
    </location>
</feature>
<feature type="region of interest" description="Disordered" evidence="3">
    <location>
        <begin position="946"/>
        <end position="969"/>
    </location>
</feature>
<dbReference type="Gene3D" id="1.20.58.1880">
    <property type="match status" value="1"/>
</dbReference>